<reference evidence="1 2" key="1">
    <citation type="submission" date="2021-08" db="EMBL/GenBank/DDBJ databases">
        <title>Draft Genome Sequence of Phanerochaete sordida strain YK-624.</title>
        <authorList>
            <person name="Mori T."/>
            <person name="Dohra H."/>
            <person name="Suzuki T."/>
            <person name="Kawagishi H."/>
            <person name="Hirai H."/>
        </authorList>
    </citation>
    <scope>NUCLEOTIDE SEQUENCE [LARGE SCALE GENOMIC DNA]</scope>
    <source>
        <strain evidence="1 2">YK-624</strain>
    </source>
</reference>
<organism evidence="1 2">
    <name type="scientific">Phanerochaete sordida</name>
    <dbReference type="NCBI Taxonomy" id="48140"/>
    <lineage>
        <taxon>Eukaryota</taxon>
        <taxon>Fungi</taxon>
        <taxon>Dikarya</taxon>
        <taxon>Basidiomycota</taxon>
        <taxon>Agaricomycotina</taxon>
        <taxon>Agaricomycetes</taxon>
        <taxon>Polyporales</taxon>
        <taxon>Phanerochaetaceae</taxon>
        <taxon>Phanerochaete</taxon>
    </lineage>
</organism>
<dbReference type="InterPro" id="IPR004242">
    <property type="entry name" value="Transposase_21"/>
</dbReference>
<gene>
    <name evidence="1" type="ORF">PsYK624_097510</name>
</gene>
<comment type="caution">
    <text evidence="1">The sequence shown here is derived from an EMBL/GenBank/DDBJ whole genome shotgun (WGS) entry which is preliminary data.</text>
</comment>
<protein>
    <submittedName>
        <fullName evidence="1">Uncharacterized protein</fullName>
    </submittedName>
</protein>
<dbReference type="Pfam" id="PF02992">
    <property type="entry name" value="Transposase_21"/>
    <property type="match status" value="1"/>
</dbReference>
<keyword evidence="2" id="KW-1185">Reference proteome</keyword>
<dbReference type="Proteomes" id="UP000703269">
    <property type="component" value="Unassembled WGS sequence"/>
</dbReference>
<dbReference type="PANTHER" id="PTHR46579">
    <property type="entry name" value="F5/8 TYPE C DOMAIN-CONTAINING PROTEIN-RELATED"/>
    <property type="match status" value="1"/>
</dbReference>
<name>A0A9P3GET8_9APHY</name>
<dbReference type="OrthoDB" id="2669721at2759"/>
<dbReference type="EMBL" id="BPQB01000033">
    <property type="protein sequence ID" value="GJE93591.1"/>
    <property type="molecule type" value="Genomic_DNA"/>
</dbReference>
<accession>A0A9P3GET8</accession>
<dbReference type="AlphaFoldDB" id="A0A9P3GET8"/>
<evidence type="ECO:0000313" key="1">
    <source>
        <dbReference type="EMBL" id="GJE93591.1"/>
    </source>
</evidence>
<evidence type="ECO:0000313" key="2">
    <source>
        <dbReference type="Proteomes" id="UP000703269"/>
    </source>
</evidence>
<sequence length="705" mass="79169">MRYRSETTSLILEELDLNEGALNEYGDFVCGSEYLESLADSPGDDTRGSKSIGENDICLMFSIDGAQLYESKKSDCWMFIWVIFELAPDKRYKKKHILPGGFIPGPNKPKDLDSFLFYSFHHLSALMKDGLRIWDALRDIEFMSYPFLIIASADGPGLAYLNGLNGHNGMYGCRLYCGLKGRLKPGSTRYYPALLKPDNYDVEGSNHPDASVHEVASHIPDSDHYYANLATLETSQNATQYKNNRKVTGISKPSILSGIPRKFDLPKCSGADLMHLISLNLTELLLLLWRGTMSCASTDDKATWDWCVLVGELWKTHGEQVAAAKSYLPGSFDRPPRNPAEKISSGYKAIEFLTYIYGLGPGIFYGVLPDKYWRNFCKLVYCVRRVHQHSITQEQLLEVNDMLKSFVTEFEELYYQRRADRLHFIRQSIHAVLHIPGEIPRMAMGLYYTQWSMERVIGDLGSEINQHSNPYANLSQRGVLRCQINALAAMVPNLVPESSSSDTVPESGEILGDGFILLRRKDRTARIFPGASGAAITAFFTEATSGQVHGNVAVTRWARLRLPTGQILRSAWKEDVLEPVRVSRISKAKINNAERIVEVKFYFRAKVQEETRAFALVSCFSEPDIRLLEASYKALYVCRYRGDDGLVVIDVKAMQSVVAMVPFHVLGSPHSGDGRLVAGQSYFLVEKLGLEMAHMAGFEETLADI</sequence>
<dbReference type="PANTHER" id="PTHR46579:SF1">
    <property type="entry name" value="F5_8 TYPE C DOMAIN-CONTAINING PROTEIN"/>
    <property type="match status" value="1"/>
</dbReference>
<proteinExistence type="predicted"/>